<dbReference type="PANTHER" id="PTHR11085:SF10">
    <property type="entry name" value="NAD-DEPENDENT PROTEIN DEACYLASE SIRTUIN-5, MITOCHONDRIAL-RELATED"/>
    <property type="match status" value="1"/>
</dbReference>
<comment type="caution">
    <text evidence="4">The sequence shown here is derived from an EMBL/GenBank/DDBJ whole genome shotgun (WGS) entry which is preliminary data.</text>
</comment>
<evidence type="ECO:0000313" key="4">
    <source>
        <dbReference type="EMBL" id="ODM04415.1"/>
    </source>
</evidence>
<organism evidence="4 5">
    <name type="scientific">Eisenbergiella tayi</name>
    <dbReference type="NCBI Taxonomy" id="1432052"/>
    <lineage>
        <taxon>Bacteria</taxon>
        <taxon>Bacillati</taxon>
        <taxon>Bacillota</taxon>
        <taxon>Clostridia</taxon>
        <taxon>Lachnospirales</taxon>
        <taxon>Lachnospiraceae</taxon>
        <taxon>Eisenbergiella</taxon>
    </lineage>
</organism>
<evidence type="ECO:0000256" key="1">
    <source>
        <dbReference type="ARBA" id="ARBA00023027"/>
    </source>
</evidence>
<dbReference type="InterPro" id="IPR026590">
    <property type="entry name" value="Ssirtuin_cat_dom"/>
</dbReference>
<protein>
    <submittedName>
        <fullName evidence="4">NAD-dependent protein deacylase sirtuin-5, mitochondrial</fullName>
    </submittedName>
</protein>
<feature type="binding site" evidence="2">
    <location>
        <position position="182"/>
    </location>
    <ligand>
        <name>Zn(2+)</name>
        <dbReference type="ChEBI" id="CHEBI:29105"/>
    </ligand>
</feature>
<dbReference type="PROSITE" id="PS50305">
    <property type="entry name" value="SIRTUIN"/>
    <property type="match status" value="1"/>
</dbReference>
<dbReference type="Gene3D" id="3.40.50.1220">
    <property type="entry name" value="TPP-binding domain"/>
    <property type="match status" value="1"/>
</dbReference>
<dbReference type="GO" id="GO:0070403">
    <property type="term" value="F:NAD+ binding"/>
    <property type="evidence" value="ECO:0007669"/>
    <property type="project" value="TreeGrafter"/>
</dbReference>
<dbReference type="Proteomes" id="UP000094067">
    <property type="component" value="Unassembled WGS sequence"/>
</dbReference>
<dbReference type="PATRIC" id="fig|1432052.4.peg.5806"/>
<feature type="binding site" evidence="2">
    <location>
        <position position="179"/>
    </location>
    <ligand>
        <name>Zn(2+)</name>
        <dbReference type="ChEBI" id="CHEBI:29105"/>
    </ligand>
</feature>
<dbReference type="GO" id="GO:0046872">
    <property type="term" value="F:metal ion binding"/>
    <property type="evidence" value="ECO:0007669"/>
    <property type="project" value="UniProtKB-KW"/>
</dbReference>
<sequence length="302" mass="34615">MTETRKQDAVTESVKELHRCLEQAEAVVIGAGSGLSAAAGFTYSGKRFEEHFREFIEKYGMTDMYSAGFYPFASQEEKWAYWSRHIYYNRYDQPAGTAYTQLLSLVKERNYFVITTNVDHQFSLAGFEESRIFAVQGDYGLFQCKKACHKKLYNNEKQVRAMLARQKNCRTPSELVPKCPVCGGDMEVNLRCDSFFVEDEAWHHAAEGYERFIRENSGKRVLFLELGVGMNTPGIIKYPFWQLTWQNPRAFYVCINLGEALAPEEIRERSLCINGDIGKVISEVLKEGEKDNESDGKKMLAD</sequence>
<dbReference type="EMBL" id="MCGH01000003">
    <property type="protein sequence ID" value="ODM04415.1"/>
    <property type="molecule type" value="Genomic_DNA"/>
</dbReference>
<evidence type="ECO:0000256" key="2">
    <source>
        <dbReference type="PROSITE-ProRule" id="PRU00236"/>
    </source>
</evidence>
<comment type="caution">
    <text evidence="2">Lacks conserved residue(s) required for the propagation of feature annotation.</text>
</comment>
<accession>A0A1E3A6L6</accession>
<keyword evidence="1" id="KW-0520">NAD</keyword>
<dbReference type="InterPro" id="IPR050134">
    <property type="entry name" value="NAD-dep_sirtuin_deacylases"/>
</dbReference>
<dbReference type="SUPFAM" id="SSF52467">
    <property type="entry name" value="DHS-like NAD/FAD-binding domain"/>
    <property type="match status" value="1"/>
</dbReference>
<dbReference type="GO" id="GO:0017136">
    <property type="term" value="F:histone deacetylase activity, NAD-dependent"/>
    <property type="evidence" value="ECO:0007669"/>
    <property type="project" value="TreeGrafter"/>
</dbReference>
<reference evidence="4 5" key="1">
    <citation type="submission" date="2016-07" db="EMBL/GenBank/DDBJ databases">
        <title>Characterization of isolates of Eisenbergiella tayi derived from blood cultures, using whole genome sequencing.</title>
        <authorList>
            <person name="Burdz T."/>
            <person name="Wiebe D."/>
            <person name="Huynh C."/>
            <person name="Bernard K."/>
        </authorList>
    </citation>
    <scope>NUCLEOTIDE SEQUENCE [LARGE SCALE GENOMIC DNA]</scope>
    <source>
        <strain evidence="4 5">NML 110608</strain>
    </source>
</reference>
<evidence type="ECO:0000259" key="3">
    <source>
        <dbReference type="PROSITE" id="PS50305"/>
    </source>
</evidence>
<feature type="binding site" evidence="2">
    <location>
        <position position="144"/>
    </location>
    <ligand>
        <name>Zn(2+)</name>
        <dbReference type="ChEBI" id="CHEBI:29105"/>
    </ligand>
</feature>
<evidence type="ECO:0000313" key="5">
    <source>
        <dbReference type="Proteomes" id="UP000094067"/>
    </source>
</evidence>
<dbReference type="InterPro" id="IPR029035">
    <property type="entry name" value="DHS-like_NAD/FAD-binding_dom"/>
</dbReference>
<keyword evidence="2" id="KW-0479">Metal-binding</keyword>
<gene>
    <name evidence="4" type="primary">sirt5</name>
    <name evidence="4" type="ORF">BEI61_05222</name>
</gene>
<keyword evidence="2" id="KW-0862">Zinc</keyword>
<dbReference type="AlphaFoldDB" id="A0A1E3A6L6"/>
<dbReference type="RefSeq" id="WP_069154562.1">
    <property type="nucleotide sequence ID" value="NZ_MCGH01000003.1"/>
</dbReference>
<name>A0A1E3A6L6_9FIRM</name>
<dbReference type="PANTHER" id="PTHR11085">
    <property type="entry name" value="NAD-DEPENDENT PROTEIN DEACYLASE SIRTUIN-5, MITOCHONDRIAL-RELATED"/>
    <property type="match status" value="1"/>
</dbReference>
<feature type="domain" description="Deacetylase sirtuin-type" evidence="3">
    <location>
        <begin position="7"/>
        <end position="291"/>
    </location>
</feature>
<feature type="binding site" evidence="2">
    <location>
        <position position="148"/>
    </location>
    <ligand>
        <name>Zn(2+)</name>
        <dbReference type="ChEBI" id="CHEBI:29105"/>
    </ligand>
</feature>
<proteinExistence type="predicted"/>